<dbReference type="InterPro" id="IPR050570">
    <property type="entry name" value="Cell_wall_metabolism_enzyme"/>
</dbReference>
<dbReference type="GeneID" id="95324481"/>
<proteinExistence type="predicted"/>
<dbReference type="Proteomes" id="UP001652264">
    <property type="component" value="Unassembled WGS sequence"/>
</dbReference>
<dbReference type="PANTHER" id="PTHR21666:SF289">
    <property type="entry name" value="L-ALA--D-GLU ENDOPEPTIDASE"/>
    <property type="match status" value="1"/>
</dbReference>
<reference evidence="3 4" key="1">
    <citation type="submission" date="2022-08" db="EMBL/GenBank/DDBJ databases">
        <title>Taxonomy of Curtobacterium flaccumfaciens.</title>
        <authorList>
            <person name="Osdaghi E."/>
            <person name="Taghavi S.M."/>
            <person name="Hamidizade M."/>
            <person name="Abachi H."/>
            <person name="Fazliarab A."/>
            <person name="Baeyen S."/>
            <person name="Portier P."/>
            <person name="Van Vaerenbergh J."/>
            <person name="Jacques M.-A."/>
        </authorList>
    </citation>
    <scope>NUCLEOTIDE SEQUENCE [LARGE SCALE GENOMIC DNA]</scope>
    <source>
        <strain evidence="3 4">LMG8786T</strain>
    </source>
</reference>
<keyword evidence="1" id="KW-0732">Signal</keyword>
<evidence type="ECO:0000256" key="1">
    <source>
        <dbReference type="ARBA" id="ARBA00022729"/>
    </source>
</evidence>
<sequence length="210" mass="20558">MRWSGSLTGSVLVGAALVGTALVGSVPVGSVPVGSVPVGSVPVGSVRSVGAAVLAPGSPGAAVRAADAQDEAPWVWPTGSRIVERGWEAPADDYAAGHRGIDVAASIGTPAVAVASGTVSFAGSVAGRGVVSIDHGGGLVSTLDSVDPSVSTGDEVDQGSTVGTVSVGHCPASAPCLHLGARVDGRYVDPLPYLPAAEWPVLLPDDAWPG</sequence>
<comment type="caution">
    <text evidence="3">The sequence shown here is derived from an EMBL/GenBank/DDBJ whole genome shotgun (WGS) entry which is preliminary data.</text>
</comment>
<dbReference type="SUPFAM" id="SSF51261">
    <property type="entry name" value="Duplicated hybrid motif"/>
    <property type="match status" value="1"/>
</dbReference>
<dbReference type="PANTHER" id="PTHR21666">
    <property type="entry name" value="PEPTIDASE-RELATED"/>
    <property type="match status" value="1"/>
</dbReference>
<dbReference type="Pfam" id="PF01551">
    <property type="entry name" value="Peptidase_M23"/>
    <property type="match status" value="1"/>
</dbReference>
<protein>
    <submittedName>
        <fullName evidence="3">M23 family metallopeptidase</fullName>
    </submittedName>
</protein>
<evidence type="ECO:0000259" key="2">
    <source>
        <dbReference type="Pfam" id="PF01551"/>
    </source>
</evidence>
<dbReference type="InterPro" id="IPR016047">
    <property type="entry name" value="M23ase_b-sheet_dom"/>
</dbReference>
<gene>
    <name evidence="3" type="ORF">NYQ28_03190</name>
</gene>
<keyword evidence="4" id="KW-1185">Reference proteome</keyword>
<evidence type="ECO:0000313" key="3">
    <source>
        <dbReference type="EMBL" id="MCS6521570.1"/>
    </source>
</evidence>
<organism evidence="3 4">
    <name type="scientific">Curtobacterium citreum</name>
    <dbReference type="NCBI Taxonomy" id="2036"/>
    <lineage>
        <taxon>Bacteria</taxon>
        <taxon>Bacillati</taxon>
        <taxon>Actinomycetota</taxon>
        <taxon>Actinomycetes</taxon>
        <taxon>Micrococcales</taxon>
        <taxon>Microbacteriaceae</taxon>
        <taxon>Curtobacterium</taxon>
    </lineage>
</organism>
<feature type="domain" description="M23ase beta-sheet core" evidence="2">
    <location>
        <begin position="97"/>
        <end position="190"/>
    </location>
</feature>
<evidence type="ECO:0000313" key="4">
    <source>
        <dbReference type="Proteomes" id="UP001652264"/>
    </source>
</evidence>
<dbReference type="InterPro" id="IPR011055">
    <property type="entry name" value="Dup_hybrid_motif"/>
</dbReference>
<dbReference type="CDD" id="cd12797">
    <property type="entry name" value="M23_peptidase"/>
    <property type="match status" value="1"/>
</dbReference>
<dbReference type="EMBL" id="JANVAD010000001">
    <property type="protein sequence ID" value="MCS6521570.1"/>
    <property type="molecule type" value="Genomic_DNA"/>
</dbReference>
<dbReference type="RefSeq" id="WP_141861979.1">
    <property type="nucleotide sequence ID" value="NZ_BMNV01000004.1"/>
</dbReference>
<dbReference type="Gene3D" id="2.70.70.10">
    <property type="entry name" value="Glucose Permease (Domain IIA)"/>
    <property type="match status" value="1"/>
</dbReference>
<accession>A0ABT2HED0</accession>
<name>A0ABT2HED0_9MICO</name>